<feature type="transmembrane region" description="Helical" evidence="1">
    <location>
        <begin position="50"/>
        <end position="69"/>
    </location>
</feature>
<evidence type="ECO:0000259" key="2">
    <source>
        <dbReference type="Pfam" id="PF01757"/>
    </source>
</evidence>
<evidence type="ECO:0000313" key="4">
    <source>
        <dbReference type="Proteomes" id="UP000295122"/>
    </source>
</evidence>
<accession>A0A4R7C8E4</accession>
<name>A0A4R7C8E4_9HYPH</name>
<feature type="transmembrane region" description="Helical" evidence="1">
    <location>
        <begin position="226"/>
        <end position="244"/>
    </location>
</feature>
<dbReference type="AlphaFoldDB" id="A0A4R7C8E4"/>
<dbReference type="GO" id="GO:0000271">
    <property type="term" value="P:polysaccharide biosynthetic process"/>
    <property type="evidence" value="ECO:0007669"/>
    <property type="project" value="TreeGrafter"/>
</dbReference>
<dbReference type="GO" id="GO:0016020">
    <property type="term" value="C:membrane"/>
    <property type="evidence" value="ECO:0007669"/>
    <property type="project" value="TreeGrafter"/>
</dbReference>
<evidence type="ECO:0000256" key="1">
    <source>
        <dbReference type="SAM" id="Phobius"/>
    </source>
</evidence>
<dbReference type="Pfam" id="PF01757">
    <property type="entry name" value="Acyl_transf_3"/>
    <property type="match status" value="1"/>
</dbReference>
<dbReference type="EMBL" id="SNZR01000011">
    <property type="protein sequence ID" value="TDR94242.1"/>
    <property type="molecule type" value="Genomic_DNA"/>
</dbReference>
<dbReference type="InterPro" id="IPR002656">
    <property type="entry name" value="Acyl_transf_3_dom"/>
</dbReference>
<keyword evidence="4" id="KW-1185">Reference proteome</keyword>
<sequence length="370" mass="38879">MSSERPVSPSTTILPGLQALRAVAALMVVLHHAELNLLLGFGYGVAERLIVGAAGVDVFFVISGFIMLVSSRRLFGTAAGARTFMVRRLIRIVPLYWAVTTLYVVVALAIPAALARPSSGGLILASYLFWPAAAPDGSVAPIVVVGWTLNYEMFFYALFGLAVLLPRRRAIAAVIAALIVIAMAGALLRPGSTALAFWSNPIILEFAAGILLGVVYESGRRLSRPAAFALGAAGAAGFLIQIGQPFLGGWMRLVGCGLPALALVAAVTLASDDGRGVWLRGLAAIGDASYSLYLTHLLALWACRMIATKLGLVPSGLADGIVFMLVSIGASIGVAFAGYALFERPVTQWLRGRFEQRRDPSAASGAARRA</sequence>
<dbReference type="PANTHER" id="PTHR23028">
    <property type="entry name" value="ACETYLTRANSFERASE"/>
    <property type="match status" value="1"/>
</dbReference>
<feature type="domain" description="Acyltransferase 3" evidence="2">
    <location>
        <begin position="16"/>
        <end position="337"/>
    </location>
</feature>
<feature type="transmembrane region" description="Helical" evidence="1">
    <location>
        <begin position="321"/>
        <end position="342"/>
    </location>
</feature>
<keyword evidence="1" id="KW-0472">Membrane</keyword>
<keyword evidence="1" id="KW-1133">Transmembrane helix</keyword>
<proteinExistence type="predicted"/>
<dbReference type="Proteomes" id="UP000295122">
    <property type="component" value="Unassembled WGS sequence"/>
</dbReference>
<feature type="transmembrane region" description="Helical" evidence="1">
    <location>
        <begin position="170"/>
        <end position="188"/>
    </location>
</feature>
<dbReference type="GO" id="GO:0016747">
    <property type="term" value="F:acyltransferase activity, transferring groups other than amino-acyl groups"/>
    <property type="evidence" value="ECO:0007669"/>
    <property type="project" value="InterPro"/>
</dbReference>
<dbReference type="PANTHER" id="PTHR23028:SF131">
    <property type="entry name" value="BLR2367 PROTEIN"/>
    <property type="match status" value="1"/>
</dbReference>
<organism evidence="3 4">
    <name type="scientific">Enterovirga rhinocerotis</name>
    <dbReference type="NCBI Taxonomy" id="1339210"/>
    <lineage>
        <taxon>Bacteria</taxon>
        <taxon>Pseudomonadati</taxon>
        <taxon>Pseudomonadota</taxon>
        <taxon>Alphaproteobacteria</taxon>
        <taxon>Hyphomicrobiales</taxon>
        <taxon>Methylobacteriaceae</taxon>
        <taxon>Enterovirga</taxon>
    </lineage>
</organism>
<feature type="transmembrane region" description="Helical" evidence="1">
    <location>
        <begin position="89"/>
        <end position="114"/>
    </location>
</feature>
<feature type="transmembrane region" description="Helical" evidence="1">
    <location>
        <begin position="12"/>
        <end position="30"/>
    </location>
</feature>
<comment type="caution">
    <text evidence="3">The sequence shown here is derived from an EMBL/GenBank/DDBJ whole genome shotgun (WGS) entry which is preliminary data.</text>
</comment>
<feature type="transmembrane region" description="Helical" evidence="1">
    <location>
        <begin position="250"/>
        <end position="270"/>
    </location>
</feature>
<protein>
    <submittedName>
        <fullName evidence="3">Peptidoglycan/LPS O-acetylase OafA/YrhL</fullName>
    </submittedName>
</protein>
<keyword evidence="1" id="KW-0812">Transmembrane</keyword>
<feature type="transmembrane region" description="Helical" evidence="1">
    <location>
        <begin position="139"/>
        <end position="163"/>
    </location>
</feature>
<evidence type="ECO:0000313" key="3">
    <source>
        <dbReference type="EMBL" id="TDR94242.1"/>
    </source>
</evidence>
<gene>
    <name evidence="3" type="ORF">EV668_1523</name>
</gene>
<feature type="transmembrane region" description="Helical" evidence="1">
    <location>
        <begin position="194"/>
        <end position="214"/>
    </location>
</feature>
<reference evidence="3 4" key="1">
    <citation type="submission" date="2019-03" db="EMBL/GenBank/DDBJ databases">
        <title>Genomic Encyclopedia of Type Strains, Phase IV (KMG-IV): sequencing the most valuable type-strain genomes for metagenomic binning, comparative biology and taxonomic classification.</title>
        <authorList>
            <person name="Goeker M."/>
        </authorList>
    </citation>
    <scope>NUCLEOTIDE SEQUENCE [LARGE SCALE GENOMIC DNA]</scope>
    <source>
        <strain evidence="3 4">DSM 25903</strain>
    </source>
</reference>
<feature type="transmembrane region" description="Helical" evidence="1">
    <location>
        <begin position="277"/>
        <end position="301"/>
    </location>
</feature>
<dbReference type="InterPro" id="IPR050879">
    <property type="entry name" value="Acyltransferase_3"/>
</dbReference>
<dbReference type="OrthoDB" id="9767863at2"/>